<keyword evidence="2" id="KW-0963">Cytoplasm</keyword>
<evidence type="ECO:0000259" key="3">
    <source>
        <dbReference type="PROSITE" id="PS50222"/>
    </source>
</evidence>
<dbReference type="PANTHER" id="PTHR12085">
    <property type="entry name" value="SERINE/THREONINE-PROTEIN PHOSPHATASE 2A REGULATORY SUBUNIT B'' SUBUNIT GAMMA"/>
    <property type="match status" value="1"/>
</dbReference>
<dbReference type="Gene3D" id="1.10.238.10">
    <property type="entry name" value="EF-hand"/>
    <property type="match status" value="1"/>
</dbReference>
<evidence type="ECO:0000256" key="2">
    <source>
        <dbReference type="ARBA" id="ARBA00022490"/>
    </source>
</evidence>
<evidence type="ECO:0000256" key="1">
    <source>
        <dbReference type="ARBA" id="ARBA00004496"/>
    </source>
</evidence>
<dbReference type="GO" id="GO:0005509">
    <property type="term" value="F:calcium ion binding"/>
    <property type="evidence" value="ECO:0007669"/>
    <property type="project" value="InterPro"/>
</dbReference>
<dbReference type="WBParaSite" id="HCON_00020100-00001">
    <property type="protein sequence ID" value="HCON_00020100-00001"/>
    <property type="gene ID" value="HCON_00020100"/>
</dbReference>
<dbReference type="SMART" id="SM00054">
    <property type="entry name" value="EFh"/>
    <property type="match status" value="2"/>
</dbReference>
<dbReference type="OrthoDB" id="10265007at2759"/>
<dbReference type="PROSITE" id="PS50222">
    <property type="entry name" value="EF_HAND_2"/>
    <property type="match status" value="1"/>
</dbReference>
<dbReference type="InterPro" id="IPR039865">
    <property type="entry name" value="PPP2R3C"/>
</dbReference>
<accession>A0A7I4XYA9</accession>
<name>A0A7I4XYA9_HAECO</name>
<sequence>MSSPGLYEKVSPTLTIESVAAEIEHLSTTTVNDADSVPVKEVLRKGSECNSPFYLLPSSNQMSICDVVYESAKQRVIINDYQKTITKQQILAFTQDIQRMAKKDETGACHIKISNLYSILSRSPTEVRECFKCHVINKLMRASNTSTGSISCQLLADFLVICCRRSQQRLLLHSAARSTEYITANEFLDLVMNEIANKLSWENGMKDCPFYYAVFVERNVFFQFDPQRTGKISILELASTRALDDLFEVLSKQKRKPEEKSRETSSSWCSLSRFWKALEQFRLCDRDGSGMLSLEECRGLREGTITPLFLERVFANQMLYGDQPPQEMDFRGFVDLDAAITWKSQPASIRWMFRMLDLRDDGVLDRDEIKMMVQSMLLNLSTRENWSMSYNADDIVDEIIDMINPAEVNRILVEDVINCNMAESALGILVDYVSFSKYENREEDAAN</sequence>
<dbReference type="GO" id="GO:0035303">
    <property type="term" value="P:regulation of dephosphorylation"/>
    <property type="evidence" value="ECO:0007669"/>
    <property type="project" value="InterPro"/>
</dbReference>
<dbReference type="GO" id="GO:0000226">
    <property type="term" value="P:microtubule cytoskeleton organization"/>
    <property type="evidence" value="ECO:0007669"/>
    <property type="project" value="TreeGrafter"/>
</dbReference>
<keyword evidence="4" id="KW-1185">Reference proteome</keyword>
<dbReference type="GO" id="GO:0005737">
    <property type="term" value="C:cytoplasm"/>
    <property type="evidence" value="ECO:0007669"/>
    <property type="project" value="UniProtKB-SubCell"/>
</dbReference>
<dbReference type="SUPFAM" id="SSF47473">
    <property type="entry name" value="EF-hand"/>
    <property type="match status" value="2"/>
</dbReference>
<comment type="subcellular location">
    <subcellularLocation>
        <location evidence="1">Cytoplasm</location>
    </subcellularLocation>
</comment>
<dbReference type="InterPro" id="IPR011992">
    <property type="entry name" value="EF-hand-dom_pair"/>
</dbReference>
<reference evidence="5" key="1">
    <citation type="submission" date="2020-12" db="UniProtKB">
        <authorList>
            <consortium name="WormBaseParasite"/>
        </authorList>
    </citation>
    <scope>IDENTIFICATION</scope>
    <source>
        <strain evidence="5">MHco3</strain>
    </source>
</reference>
<evidence type="ECO:0000313" key="5">
    <source>
        <dbReference type="WBParaSite" id="HCON_00020100-00001"/>
    </source>
</evidence>
<dbReference type="Proteomes" id="UP000025227">
    <property type="component" value="Unplaced"/>
</dbReference>
<dbReference type="GO" id="GO:0005813">
    <property type="term" value="C:centrosome"/>
    <property type="evidence" value="ECO:0007669"/>
    <property type="project" value="TreeGrafter"/>
</dbReference>
<dbReference type="InterPro" id="IPR002048">
    <property type="entry name" value="EF_hand_dom"/>
</dbReference>
<proteinExistence type="predicted"/>
<protein>
    <submittedName>
        <fullName evidence="5">EF-hand domain-containing protein</fullName>
    </submittedName>
</protein>
<dbReference type="OMA" id="ASAKYHF"/>
<evidence type="ECO:0000313" key="4">
    <source>
        <dbReference type="Proteomes" id="UP000025227"/>
    </source>
</evidence>
<organism evidence="4 5">
    <name type="scientific">Haemonchus contortus</name>
    <name type="common">Barber pole worm</name>
    <dbReference type="NCBI Taxonomy" id="6289"/>
    <lineage>
        <taxon>Eukaryota</taxon>
        <taxon>Metazoa</taxon>
        <taxon>Ecdysozoa</taxon>
        <taxon>Nematoda</taxon>
        <taxon>Chromadorea</taxon>
        <taxon>Rhabditida</taxon>
        <taxon>Rhabditina</taxon>
        <taxon>Rhabditomorpha</taxon>
        <taxon>Strongyloidea</taxon>
        <taxon>Trichostrongylidae</taxon>
        <taxon>Haemonchus</taxon>
    </lineage>
</organism>
<dbReference type="AlphaFoldDB" id="A0A7I4XYA9"/>
<dbReference type="GO" id="GO:0005819">
    <property type="term" value="C:spindle"/>
    <property type="evidence" value="ECO:0007669"/>
    <property type="project" value="TreeGrafter"/>
</dbReference>
<dbReference type="PANTHER" id="PTHR12085:SF3">
    <property type="entry name" value="SERINE_THREONINE-PROTEIN PHOSPHATASE 2A REGULATORY SUBUNIT B'' SUBUNIT GAMMA"/>
    <property type="match status" value="1"/>
</dbReference>
<dbReference type="GO" id="GO:0030865">
    <property type="term" value="P:cortical cytoskeleton organization"/>
    <property type="evidence" value="ECO:0007669"/>
    <property type="project" value="TreeGrafter"/>
</dbReference>
<feature type="domain" description="EF-hand" evidence="3">
    <location>
        <begin position="344"/>
        <end position="379"/>
    </location>
</feature>